<keyword evidence="1" id="KW-0732">Signal</keyword>
<dbReference type="EMBL" id="VLPK01000001">
    <property type="protein sequence ID" value="TSJ44117.1"/>
    <property type="molecule type" value="Genomic_DNA"/>
</dbReference>
<dbReference type="Proteomes" id="UP000318733">
    <property type="component" value="Unassembled WGS sequence"/>
</dbReference>
<evidence type="ECO:0000256" key="1">
    <source>
        <dbReference type="SAM" id="SignalP"/>
    </source>
</evidence>
<dbReference type="AlphaFoldDB" id="A0A556MW28"/>
<proteinExistence type="predicted"/>
<protein>
    <recommendedName>
        <fullName evidence="4">Alpha-galactosidase</fullName>
    </recommendedName>
</protein>
<sequence length="500" mass="55493">MKNNILLALACLAAFAGYAQKKQVSLIPAKPSAAADYFCTWNVQGYVVSYSSTPATRQAMNEQSIFGNGKFEGWARMFAKLHKDLFLVLDDDWETPLNGDRNHYGSLIVNDERFPSVKGMSPAQKLTVLSDKVKQLGWKGLGLWICAQQAPHYKNNDDAAYWTERFNWMNKAGIGYWKVDWGQQEKSAEWRASLTKLGQKIAPNLVIEQAMTPAVLSTAAAYRTYDVENIIAVPHTIDRVGKLLTALPEGQAVSVINCEDEPYIAAGLGCATGIMRHEYNGKLPDGKQDYAFPPVGRDLKSRLDEVTRCVMWHRIALPFGINKTSVFVDTTLLHDYWIVQDRETWMDRPNGFKNAWQAPAVITRGLDKPIITLQKSDTIKPYILASKYPNGAIAIASIGRTIGREYLTPRADVTLKADALDKPFGIFGHYNSLNIVVAQPVHFTKVLAQDLAGNTPVDITRQIVHHGNRITIPGTIIDKVGLSAATKGDKSEPGMVVVFR</sequence>
<dbReference type="OrthoDB" id="1031181at2"/>
<comment type="caution">
    <text evidence="2">The sequence shown here is derived from an EMBL/GenBank/DDBJ whole genome shotgun (WGS) entry which is preliminary data.</text>
</comment>
<dbReference type="Gene3D" id="3.20.20.70">
    <property type="entry name" value="Aldolase class I"/>
    <property type="match status" value="1"/>
</dbReference>
<reference evidence="2 3" key="1">
    <citation type="submission" date="2019-07" db="EMBL/GenBank/DDBJ databases">
        <authorList>
            <person name="Huq M.A."/>
        </authorList>
    </citation>
    <scope>NUCLEOTIDE SEQUENCE [LARGE SCALE GENOMIC DNA]</scope>
    <source>
        <strain evidence="2 3">MAH-19</strain>
    </source>
</reference>
<feature type="chain" id="PRO_5022048123" description="Alpha-galactosidase" evidence="1">
    <location>
        <begin position="22"/>
        <end position="500"/>
    </location>
</feature>
<dbReference type="RefSeq" id="WP_144247681.1">
    <property type="nucleotide sequence ID" value="NZ_VLPK01000001.1"/>
</dbReference>
<evidence type="ECO:0000313" key="3">
    <source>
        <dbReference type="Proteomes" id="UP000318733"/>
    </source>
</evidence>
<dbReference type="InterPro" id="IPR013785">
    <property type="entry name" value="Aldolase_TIM"/>
</dbReference>
<evidence type="ECO:0000313" key="2">
    <source>
        <dbReference type="EMBL" id="TSJ44117.1"/>
    </source>
</evidence>
<dbReference type="SUPFAM" id="SSF51445">
    <property type="entry name" value="(Trans)glycosidases"/>
    <property type="match status" value="1"/>
</dbReference>
<dbReference type="InterPro" id="IPR017853">
    <property type="entry name" value="GH"/>
</dbReference>
<gene>
    <name evidence="2" type="ORF">FO440_08060</name>
</gene>
<evidence type="ECO:0008006" key="4">
    <source>
        <dbReference type="Google" id="ProtNLM"/>
    </source>
</evidence>
<accession>A0A556MW28</accession>
<organism evidence="2 3">
    <name type="scientific">Mucilaginibacter corticis</name>
    <dbReference type="NCBI Taxonomy" id="2597670"/>
    <lineage>
        <taxon>Bacteria</taxon>
        <taxon>Pseudomonadati</taxon>
        <taxon>Bacteroidota</taxon>
        <taxon>Sphingobacteriia</taxon>
        <taxon>Sphingobacteriales</taxon>
        <taxon>Sphingobacteriaceae</taxon>
        <taxon>Mucilaginibacter</taxon>
    </lineage>
</organism>
<keyword evidence="3" id="KW-1185">Reference proteome</keyword>
<name>A0A556MW28_9SPHI</name>
<feature type="signal peptide" evidence="1">
    <location>
        <begin position="1"/>
        <end position="21"/>
    </location>
</feature>